<dbReference type="AlphaFoldDB" id="A0A8T0FTD2"/>
<evidence type="ECO:0000313" key="3">
    <source>
        <dbReference type="Proteomes" id="UP000807504"/>
    </source>
</evidence>
<reference evidence="2" key="2">
    <citation type="submission" date="2020-06" db="EMBL/GenBank/DDBJ databases">
        <authorList>
            <person name="Sheffer M."/>
        </authorList>
    </citation>
    <scope>NUCLEOTIDE SEQUENCE</scope>
</reference>
<reference evidence="2" key="1">
    <citation type="journal article" date="2020" name="bioRxiv">
        <title>Chromosome-level reference genome of the European wasp spider Argiope bruennichi: a resource for studies on range expansion and evolutionary adaptation.</title>
        <authorList>
            <person name="Sheffer M.M."/>
            <person name="Hoppe A."/>
            <person name="Krehenwinkel H."/>
            <person name="Uhl G."/>
            <person name="Kuss A.W."/>
            <person name="Jensen L."/>
            <person name="Jensen C."/>
            <person name="Gillespie R.G."/>
            <person name="Hoff K.J."/>
            <person name="Prost S."/>
        </authorList>
    </citation>
    <scope>NUCLEOTIDE SEQUENCE</scope>
</reference>
<dbReference type="EMBL" id="JABXBU010000002">
    <property type="protein sequence ID" value="KAF8794036.1"/>
    <property type="molecule type" value="Genomic_DNA"/>
</dbReference>
<protein>
    <submittedName>
        <fullName evidence="2">Uncharacterized protein</fullName>
    </submittedName>
</protein>
<evidence type="ECO:0000256" key="1">
    <source>
        <dbReference type="SAM" id="MobiDB-lite"/>
    </source>
</evidence>
<sequence>MTPIILHPHPGSPPPPPLPRAPPRENVTELETVLLQMTQILSSKPHQQSGFGRLEWAEDSSPTYSLVVCSFELFLVRRTVWVGMKYSAIKRWHSTPGRAPGY</sequence>
<proteinExistence type="predicted"/>
<evidence type="ECO:0000313" key="2">
    <source>
        <dbReference type="EMBL" id="KAF8794036.1"/>
    </source>
</evidence>
<organism evidence="2 3">
    <name type="scientific">Argiope bruennichi</name>
    <name type="common">Wasp spider</name>
    <name type="synonym">Aranea bruennichi</name>
    <dbReference type="NCBI Taxonomy" id="94029"/>
    <lineage>
        <taxon>Eukaryota</taxon>
        <taxon>Metazoa</taxon>
        <taxon>Ecdysozoa</taxon>
        <taxon>Arthropoda</taxon>
        <taxon>Chelicerata</taxon>
        <taxon>Arachnida</taxon>
        <taxon>Araneae</taxon>
        <taxon>Araneomorphae</taxon>
        <taxon>Entelegynae</taxon>
        <taxon>Araneoidea</taxon>
        <taxon>Araneidae</taxon>
        <taxon>Argiope</taxon>
    </lineage>
</organism>
<feature type="region of interest" description="Disordered" evidence="1">
    <location>
        <begin position="1"/>
        <end position="24"/>
    </location>
</feature>
<name>A0A8T0FTD2_ARGBR</name>
<comment type="caution">
    <text evidence="2">The sequence shown here is derived from an EMBL/GenBank/DDBJ whole genome shotgun (WGS) entry which is preliminary data.</text>
</comment>
<dbReference type="Proteomes" id="UP000807504">
    <property type="component" value="Unassembled WGS sequence"/>
</dbReference>
<keyword evidence="3" id="KW-1185">Reference proteome</keyword>
<feature type="compositionally biased region" description="Pro residues" evidence="1">
    <location>
        <begin position="10"/>
        <end position="21"/>
    </location>
</feature>
<gene>
    <name evidence="2" type="ORF">HNY73_002059</name>
</gene>
<accession>A0A8T0FTD2</accession>